<evidence type="ECO:0000313" key="1">
    <source>
        <dbReference type="EMBL" id="ACV25247.1"/>
    </source>
</evidence>
<proteinExistence type="predicted"/>
<dbReference type="Proteomes" id="UP000001495">
    <property type="component" value="Chromosome"/>
</dbReference>
<dbReference type="STRING" id="573064.Mefer_1443"/>
<sequence length="520" mass="60738">MSVITLDNFIDQSNVENKRYKKSKSFIFEVPIYYDVWMDNALENFYRVLKKIDNEDFNVALSNDKLIFEFNDFEKFKNALVQQIKHKYRNMIVIGEDKKAKVPKEIKKDFILLQEGKKEYGAVKLKEDVFDWNKLPKILDELKESKKGNKICIMCGGRYKKSYTLKQAIYPFVTKNKSLSGIRTIKSLPEYHKNLCLMCYLLGVLEWTDEGLIYHTSSKENKTFLFLPIFESLTKLNKFKEETLHAGILNISGRYGNLLKKPNSDDFEETFGEYTTLLAFYEKFIFNVKMSEVLCNNWGVLHIPLGKVKNVKFETINVDKGILEVISKLIENGYLIYTNMIKGIYFKKKTNKGFVTDWNITTEIKENLAKSLLIDDFRTFSKQLMPRKGGFVILSSDAYQILDELIYLWRLVNMGIPKEKLDIIKSVGNIIAKISLANSSLLYKLDKVRTIDEFWSVLREISRKMAGMEKEELREIKPTAIDELVVMVKEHEKIWKEIRDLLVIYSSMYLAIKKLKKGGD</sequence>
<dbReference type="GeneID" id="8366149"/>
<dbReference type="eggNOG" id="arCOG00007">
    <property type="taxonomic scope" value="Archaea"/>
</dbReference>
<gene>
    <name evidence="1" type="ordered locus">Mefer_1443</name>
</gene>
<protein>
    <submittedName>
        <fullName evidence="1">Uncharacterized protein</fullName>
    </submittedName>
</protein>
<dbReference type="HOGENOM" id="CLU_539286_0_0_2"/>
<dbReference type="RefSeq" id="WP_015791980.1">
    <property type="nucleotide sequence ID" value="NC_013156.1"/>
</dbReference>
<dbReference type="eggNOG" id="arCOG05269">
    <property type="taxonomic scope" value="Archaea"/>
</dbReference>
<reference evidence="1" key="1">
    <citation type="submission" date="2009-08" db="EMBL/GenBank/DDBJ databases">
        <title>Complete sequence of chromosome of Methanocaldococcus fervens AG86.</title>
        <authorList>
            <consortium name="US DOE Joint Genome Institute"/>
            <person name="Lucas S."/>
            <person name="Copeland A."/>
            <person name="Lapidus A."/>
            <person name="Glavina del Rio T."/>
            <person name="Tice H."/>
            <person name="Bruce D."/>
            <person name="Goodwin L."/>
            <person name="Pitluck S."/>
            <person name="Chertkov O."/>
            <person name="Detter J.C."/>
            <person name="Han C."/>
            <person name="Tapia R."/>
            <person name="Larimer F."/>
            <person name="Land M."/>
            <person name="Hauser L."/>
            <person name="Kyrpides N."/>
            <person name="Ovchinnikova G."/>
            <person name="Lupa-Sieprawska M."/>
            <person name="Whitman W.B."/>
        </authorList>
    </citation>
    <scope>NUCLEOTIDE SEQUENCE [LARGE SCALE GENOMIC DNA]</scope>
    <source>
        <strain evidence="1">AG86</strain>
    </source>
</reference>
<dbReference type="EMBL" id="CP001696">
    <property type="protein sequence ID" value="ACV25247.1"/>
    <property type="molecule type" value="Genomic_DNA"/>
</dbReference>
<evidence type="ECO:0000313" key="2">
    <source>
        <dbReference type="Proteomes" id="UP000001495"/>
    </source>
</evidence>
<dbReference type="KEGG" id="mfe:Mefer_1443"/>
<keyword evidence="2" id="KW-1185">Reference proteome</keyword>
<dbReference type="AlphaFoldDB" id="C7P9L5"/>
<accession>C7P9L5</accession>
<name>C7P9L5_METFA</name>
<dbReference type="OrthoDB" id="69486at2157"/>
<organism evidence="1 2">
    <name type="scientific">Methanocaldococcus fervens (strain DSM 4213 / JCM 15782 / AG86)</name>
    <name type="common">Methanococcus fervens</name>
    <dbReference type="NCBI Taxonomy" id="573064"/>
    <lineage>
        <taxon>Archaea</taxon>
        <taxon>Methanobacteriati</taxon>
        <taxon>Methanobacteriota</taxon>
        <taxon>Methanomada group</taxon>
        <taxon>Methanococci</taxon>
        <taxon>Methanococcales</taxon>
        <taxon>Methanocaldococcaceae</taxon>
        <taxon>Methanocaldococcus</taxon>
    </lineage>
</organism>